<sequence>MSMTSTTCPFLPLFAFLLARSGPWVGFAHGGLMETPQALLHECRRRAEQREQLGRCRARAVDVLSAFGGELAQELEAALFLQLGEAWAFDCMKADVEDAQIRLPDAGGEPSQSTAAVASQLLQHFPRPPVPPVHEDPTDLDAIEDDAAPAAVAAPAAGRSRSGKTRPVAAAKKRNTKAKAKGPKAKVKPRGDDEMEDRSQMRIFKVLTEIRRILAVSESATGWAQEVLRLDASAADQLAQLAPKAFRTLAREIHPDGRSPLDEEDELLCHEALEKLQRARRHLVCCEEQKGLGRGEGRSLRRPERLRCEVRNGGWHITWQRLAGHEGSVLRYELRAQVAGGIALATLAELDPSEPGGFEVSLHQLPARVKSSLQSNGWLSVRAFTQSEDSAAVLVLGCLAWLFYAVLGFSVLSHFGQVLNKSGRLSGLTWRSGPRPNMPRGSESKHGDPGSPRRNSID</sequence>
<feature type="region of interest" description="Disordered" evidence="1">
    <location>
        <begin position="429"/>
        <end position="458"/>
    </location>
</feature>
<comment type="caution">
    <text evidence="4">The sequence shown here is derived from an EMBL/GenBank/DDBJ whole genome shotgun (WGS) entry which is preliminary data.</text>
</comment>
<evidence type="ECO:0000256" key="2">
    <source>
        <dbReference type="SAM" id="Phobius"/>
    </source>
</evidence>
<name>A0ABP0QTW7_9DINO</name>
<evidence type="ECO:0000313" key="5">
    <source>
        <dbReference type="Proteomes" id="UP001642484"/>
    </source>
</evidence>
<feature type="region of interest" description="Disordered" evidence="1">
    <location>
        <begin position="150"/>
        <end position="196"/>
    </location>
</feature>
<feature type="compositionally biased region" description="Basic residues" evidence="1">
    <location>
        <begin position="171"/>
        <end position="188"/>
    </location>
</feature>
<keyword evidence="5" id="KW-1185">Reference proteome</keyword>
<protein>
    <recommendedName>
        <fullName evidence="6">J domain-containing protein</fullName>
    </recommendedName>
</protein>
<keyword evidence="2" id="KW-0472">Membrane</keyword>
<evidence type="ECO:0008006" key="6">
    <source>
        <dbReference type="Google" id="ProtNLM"/>
    </source>
</evidence>
<reference evidence="4 5" key="1">
    <citation type="submission" date="2024-02" db="EMBL/GenBank/DDBJ databases">
        <authorList>
            <person name="Chen Y."/>
            <person name="Shah S."/>
            <person name="Dougan E. K."/>
            <person name="Thang M."/>
            <person name="Chan C."/>
        </authorList>
    </citation>
    <scope>NUCLEOTIDE SEQUENCE [LARGE SCALE GENOMIC DNA]</scope>
</reference>
<proteinExistence type="predicted"/>
<dbReference type="Proteomes" id="UP001642484">
    <property type="component" value="Unassembled WGS sequence"/>
</dbReference>
<evidence type="ECO:0000256" key="1">
    <source>
        <dbReference type="SAM" id="MobiDB-lite"/>
    </source>
</evidence>
<feature type="transmembrane region" description="Helical" evidence="2">
    <location>
        <begin position="391"/>
        <end position="412"/>
    </location>
</feature>
<feature type="chain" id="PRO_5045196308" description="J domain-containing protein" evidence="3">
    <location>
        <begin position="22"/>
        <end position="458"/>
    </location>
</feature>
<evidence type="ECO:0000313" key="4">
    <source>
        <dbReference type="EMBL" id="CAK9090352.1"/>
    </source>
</evidence>
<keyword evidence="2" id="KW-0812">Transmembrane</keyword>
<organism evidence="4 5">
    <name type="scientific">Durusdinium trenchii</name>
    <dbReference type="NCBI Taxonomy" id="1381693"/>
    <lineage>
        <taxon>Eukaryota</taxon>
        <taxon>Sar</taxon>
        <taxon>Alveolata</taxon>
        <taxon>Dinophyceae</taxon>
        <taxon>Suessiales</taxon>
        <taxon>Symbiodiniaceae</taxon>
        <taxon>Durusdinium</taxon>
    </lineage>
</organism>
<keyword evidence="2" id="KW-1133">Transmembrane helix</keyword>
<keyword evidence="3" id="KW-0732">Signal</keyword>
<feature type="signal peptide" evidence="3">
    <location>
        <begin position="1"/>
        <end position="21"/>
    </location>
</feature>
<accession>A0ABP0QTW7</accession>
<gene>
    <name evidence="4" type="ORF">CCMP2556_LOCUS43422</name>
</gene>
<dbReference type="EMBL" id="CAXAMN010024829">
    <property type="protein sequence ID" value="CAK9090352.1"/>
    <property type="molecule type" value="Genomic_DNA"/>
</dbReference>
<evidence type="ECO:0000256" key="3">
    <source>
        <dbReference type="SAM" id="SignalP"/>
    </source>
</evidence>